<dbReference type="Proteomes" id="UP000184420">
    <property type="component" value="Unassembled WGS sequence"/>
</dbReference>
<dbReference type="InterPro" id="IPR050189">
    <property type="entry name" value="MFS_Efflux_Transporters"/>
</dbReference>
<keyword evidence="4 6" id="KW-1133">Transmembrane helix</keyword>
<dbReference type="CDD" id="cd17324">
    <property type="entry name" value="MFS_NepI_like"/>
    <property type="match status" value="1"/>
</dbReference>
<feature type="transmembrane region" description="Helical" evidence="6">
    <location>
        <begin position="53"/>
        <end position="73"/>
    </location>
</feature>
<feature type="transmembrane region" description="Helical" evidence="6">
    <location>
        <begin position="85"/>
        <end position="103"/>
    </location>
</feature>
<feature type="transmembrane region" description="Helical" evidence="6">
    <location>
        <begin position="305"/>
        <end position="324"/>
    </location>
</feature>
<keyword evidence="9" id="KW-1185">Reference proteome</keyword>
<feature type="transmembrane region" description="Helical" evidence="6">
    <location>
        <begin position="250"/>
        <end position="269"/>
    </location>
</feature>
<dbReference type="Pfam" id="PF07690">
    <property type="entry name" value="MFS_1"/>
    <property type="match status" value="1"/>
</dbReference>
<dbReference type="GO" id="GO:0005886">
    <property type="term" value="C:plasma membrane"/>
    <property type="evidence" value="ECO:0007669"/>
    <property type="project" value="UniProtKB-SubCell"/>
</dbReference>
<proteinExistence type="predicted"/>
<keyword evidence="3 6" id="KW-0812">Transmembrane</keyword>
<dbReference type="SUPFAM" id="SSF103473">
    <property type="entry name" value="MFS general substrate transporter"/>
    <property type="match status" value="1"/>
</dbReference>
<dbReference type="Gene3D" id="1.20.1250.20">
    <property type="entry name" value="MFS general substrate transporter like domains"/>
    <property type="match status" value="2"/>
</dbReference>
<name>A0A1M7L907_9BACT</name>
<evidence type="ECO:0000256" key="6">
    <source>
        <dbReference type="SAM" id="Phobius"/>
    </source>
</evidence>
<protein>
    <submittedName>
        <fullName evidence="8">MFS transporter, DHA1 family, arabinose polymer transporter</fullName>
    </submittedName>
</protein>
<comment type="subcellular location">
    <subcellularLocation>
        <location evidence="1">Cell membrane</location>
        <topology evidence="1">Multi-pass membrane protein</topology>
    </subcellularLocation>
</comment>
<dbReference type="PROSITE" id="PS50850">
    <property type="entry name" value="MFS"/>
    <property type="match status" value="1"/>
</dbReference>
<feature type="transmembrane region" description="Helical" evidence="6">
    <location>
        <begin position="370"/>
        <end position="390"/>
    </location>
</feature>
<feature type="transmembrane region" description="Helical" evidence="6">
    <location>
        <begin position="142"/>
        <end position="164"/>
    </location>
</feature>
<feature type="transmembrane region" description="Helical" evidence="6">
    <location>
        <begin position="170"/>
        <end position="192"/>
    </location>
</feature>
<feature type="transmembrane region" description="Helical" evidence="6">
    <location>
        <begin position="345"/>
        <end position="364"/>
    </location>
</feature>
<feature type="transmembrane region" description="Helical" evidence="6">
    <location>
        <begin position="281"/>
        <end position="299"/>
    </location>
</feature>
<feature type="domain" description="Major facilitator superfamily (MFS) profile" evidence="7">
    <location>
        <begin position="18"/>
        <end position="394"/>
    </location>
</feature>
<accession>A0A1M7L907</accession>
<reference evidence="8 9" key="1">
    <citation type="submission" date="2016-11" db="EMBL/GenBank/DDBJ databases">
        <authorList>
            <person name="Jaros S."/>
            <person name="Januszkiewicz K."/>
            <person name="Wedrychowicz H."/>
        </authorList>
    </citation>
    <scope>NUCLEOTIDE SEQUENCE [LARGE SCALE GENOMIC DNA]</scope>
    <source>
        <strain evidence="8 9">DSM 27406</strain>
    </source>
</reference>
<dbReference type="GO" id="GO:0022857">
    <property type="term" value="F:transmembrane transporter activity"/>
    <property type="evidence" value="ECO:0007669"/>
    <property type="project" value="InterPro"/>
</dbReference>
<evidence type="ECO:0000313" key="9">
    <source>
        <dbReference type="Proteomes" id="UP000184420"/>
    </source>
</evidence>
<dbReference type="PANTHER" id="PTHR43124:SF6">
    <property type="entry name" value="TRANSPORTER ARAJ-RELATED"/>
    <property type="match status" value="1"/>
</dbReference>
<dbReference type="EMBL" id="FRBL01000010">
    <property type="protein sequence ID" value="SHM74467.1"/>
    <property type="molecule type" value="Genomic_DNA"/>
</dbReference>
<dbReference type="InterPro" id="IPR011701">
    <property type="entry name" value="MFS"/>
</dbReference>
<evidence type="ECO:0000256" key="3">
    <source>
        <dbReference type="ARBA" id="ARBA00022692"/>
    </source>
</evidence>
<organism evidence="8 9">
    <name type="scientific">Chitinophaga jiangningensis</name>
    <dbReference type="NCBI Taxonomy" id="1419482"/>
    <lineage>
        <taxon>Bacteria</taxon>
        <taxon>Pseudomonadati</taxon>
        <taxon>Bacteroidota</taxon>
        <taxon>Chitinophagia</taxon>
        <taxon>Chitinophagales</taxon>
        <taxon>Chitinophagaceae</taxon>
        <taxon>Chitinophaga</taxon>
    </lineage>
</organism>
<dbReference type="InterPro" id="IPR020846">
    <property type="entry name" value="MFS_dom"/>
</dbReference>
<feature type="transmembrane region" description="Helical" evidence="6">
    <location>
        <begin position="213"/>
        <end position="238"/>
    </location>
</feature>
<dbReference type="InterPro" id="IPR036259">
    <property type="entry name" value="MFS_trans_sf"/>
</dbReference>
<evidence type="ECO:0000256" key="5">
    <source>
        <dbReference type="ARBA" id="ARBA00023136"/>
    </source>
</evidence>
<dbReference type="AlphaFoldDB" id="A0A1M7L907"/>
<sequence length="408" mass="43778">MIQVFTGLYLFFRYMNKKLFPLLLGGLGIGMTEFVMMGLLPDVAKNLKISIPVAGHLISAYALGVVIGAPLLVMISGNYPPKKILMALMGIFTVFNGLSAFAPDEHTLLIARFFAGLPHGAFFGVGAIMASRLAEPGKQAQAVATMFAGLTIANLALVPIGTWIGHNFLWRYTFGLVAVIGLITIVSIKFWLPAIPAERSEGLKTQLKIFQNADVWLVILITAIGTGGLFCWISYIAPLMTEISGFASSTVPWIMVLAGFGMVIGNWFGGKLADRMSAGKACAWLLFAMTVTLLGIFLFSQFRVISLLLTFVAGALSISLAAPIQVLMMQCAKDAQMLGASITQAGFNIGNSLGAFLGGLPITYGLTYNYPSLVGMFMATGGVVFAMMIVRRQRNNPVPLQPVQVFGH</sequence>
<keyword evidence="2" id="KW-1003">Cell membrane</keyword>
<gene>
    <name evidence="8" type="ORF">SAMN05444266_110201</name>
</gene>
<keyword evidence="5 6" id="KW-0472">Membrane</keyword>
<evidence type="ECO:0000259" key="7">
    <source>
        <dbReference type="PROSITE" id="PS50850"/>
    </source>
</evidence>
<evidence type="ECO:0000256" key="1">
    <source>
        <dbReference type="ARBA" id="ARBA00004651"/>
    </source>
</evidence>
<evidence type="ECO:0000313" key="8">
    <source>
        <dbReference type="EMBL" id="SHM74467.1"/>
    </source>
</evidence>
<evidence type="ECO:0000256" key="2">
    <source>
        <dbReference type="ARBA" id="ARBA00022475"/>
    </source>
</evidence>
<evidence type="ECO:0000256" key="4">
    <source>
        <dbReference type="ARBA" id="ARBA00022989"/>
    </source>
</evidence>
<dbReference type="STRING" id="1419482.SAMN05444266_110201"/>
<feature type="transmembrane region" description="Helical" evidence="6">
    <location>
        <begin position="109"/>
        <end position="130"/>
    </location>
</feature>
<dbReference type="PANTHER" id="PTHR43124">
    <property type="entry name" value="PURINE EFFLUX PUMP PBUE"/>
    <property type="match status" value="1"/>
</dbReference>
<feature type="transmembrane region" description="Helical" evidence="6">
    <location>
        <begin position="20"/>
        <end position="41"/>
    </location>
</feature>